<dbReference type="Proteomes" id="UP000242133">
    <property type="component" value="Unassembled WGS sequence"/>
</dbReference>
<dbReference type="RefSeq" id="WP_106591282.1">
    <property type="nucleotide sequence ID" value="NZ_PYGI01000007.1"/>
</dbReference>
<evidence type="ECO:0000313" key="3">
    <source>
        <dbReference type="Proteomes" id="UP000242133"/>
    </source>
</evidence>
<dbReference type="PIRSF" id="PIRSF028069">
    <property type="entry name" value="UCP028069"/>
    <property type="match status" value="1"/>
</dbReference>
<evidence type="ECO:0000313" key="2">
    <source>
        <dbReference type="EMBL" id="PSL14637.1"/>
    </source>
</evidence>
<comment type="caution">
    <text evidence="2">The sequence shown here is derived from an EMBL/GenBank/DDBJ whole genome shotgun (WGS) entry which is preliminary data.</text>
</comment>
<name>A0A2P8EYV3_9GAMM</name>
<dbReference type="OrthoDB" id="5880116at2"/>
<accession>A0A2P8EYV3</accession>
<keyword evidence="1" id="KW-0732">Signal</keyword>
<keyword evidence="3" id="KW-1185">Reference proteome</keyword>
<protein>
    <submittedName>
        <fullName evidence="2">Uncharacterized protein DUF3450</fullName>
    </submittedName>
</protein>
<gene>
    <name evidence="2" type="ORF">CLV44_10788</name>
</gene>
<evidence type="ECO:0000256" key="1">
    <source>
        <dbReference type="SAM" id="SignalP"/>
    </source>
</evidence>
<feature type="chain" id="PRO_5015173928" evidence="1">
    <location>
        <begin position="24"/>
        <end position="260"/>
    </location>
</feature>
<reference evidence="2 3" key="1">
    <citation type="submission" date="2018-03" db="EMBL/GenBank/DDBJ databases">
        <title>Genomic Encyclopedia of Archaeal and Bacterial Type Strains, Phase II (KMG-II): from individual species to whole genera.</title>
        <authorList>
            <person name="Goeker M."/>
        </authorList>
    </citation>
    <scope>NUCLEOTIDE SEQUENCE [LARGE SCALE GENOMIC DNA]</scope>
    <source>
        <strain evidence="2 3">DSM 17586</strain>
    </source>
</reference>
<proteinExistence type="predicted"/>
<organism evidence="2 3">
    <name type="scientific">Marinobacterium halophilum</name>
    <dbReference type="NCBI Taxonomy" id="267374"/>
    <lineage>
        <taxon>Bacteria</taxon>
        <taxon>Pseudomonadati</taxon>
        <taxon>Pseudomonadota</taxon>
        <taxon>Gammaproteobacteria</taxon>
        <taxon>Oceanospirillales</taxon>
        <taxon>Oceanospirillaceae</taxon>
        <taxon>Marinobacterium</taxon>
    </lineage>
</organism>
<dbReference type="EMBL" id="PYGI01000007">
    <property type="protein sequence ID" value="PSL14637.1"/>
    <property type="molecule type" value="Genomic_DNA"/>
</dbReference>
<dbReference type="Pfam" id="PF11932">
    <property type="entry name" value="DUF3450"/>
    <property type="match status" value="1"/>
</dbReference>
<sequence>MDRIHFKAAALVVPLLLPLTAQANTLNQNQQVLEQAHQQGAQVQRSIDRLDQQTRDNYAAYTAALRQAELMEAYNRQLGRMVDDQVHELTDIEAQLASLAETEQATLPLLVRMQAMLEQFVAGDLPFQLAERERRIEGLARLLDRADVSLAEKYRQILQAYQIEAEYGRTLEAWSGTLQQGDSRREVTFLRLGRVALYYQTLDGEESGRWSHSGNRWEALEGTYDWPIRKGIGMARQQSVPELLELPLELIPADPTGATS</sequence>
<dbReference type="AlphaFoldDB" id="A0A2P8EYV3"/>
<feature type="signal peptide" evidence="1">
    <location>
        <begin position="1"/>
        <end position="23"/>
    </location>
</feature>
<dbReference type="InterPro" id="IPR016866">
    <property type="entry name" value="UCP028069"/>
</dbReference>